<evidence type="ECO:0000256" key="2">
    <source>
        <dbReference type="ARBA" id="ARBA00009949"/>
    </source>
</evidence>
<comment type="function">
    <text evidence="8">Assembly factor required for Rieske Fe-S protein RIP1 incorporation into the cytochrome b-c1 (CIII) complex. Functions as a chaperone, binding to this subunit within the mitochondrial matrix and stabilizing it prior to its translocation and insertion into the late CIII dimeric intermediate within the mitochondrial inner membrane. Modulates the mitochondrial matrix zinc pool.</text>
</comment>
<dbReference type="CDD" id="cd20267">
    <property type="entry name" value="Complex1_LYR_LYRM7"/>
    <property type="match status" value="1"/>
</dbReference>
<protein>
    <recommendedName>
        <fullName evidence="4">Mitochondrial zinc maintenance protein 1, mitochondrial</fullName>
    </recommendedName>
</protein>
<dbReference type="PANTHER" id="PTHR46749:SF1">
    <property type="entry name" value="COMPLEX III ASSEMBLY FACTOR LYRM7"/>
    <property type="match status" value="1"/>
</dbReference>
<dbReference type="Proteomes" id="UP001448207">
    <property type="component" value="Unassembled WGS sequence"/>
</dbReference>
<name>A0ABR3BF45_PHYBL</name>
<organism evidence="9 10">
    <name type="scientific">Phycomyces blakesleeanus</name>
    <dbReference type="NCBI Taxonomy" id="4837"/>
    <lineage>
        <taxon>Eukaryota</taxon>
        <taxon>Fungi</taxon>
        <taxon>Fungi incertae sedis</taxon>
        <taxon>Mucoromycota</taxon>
        <taxon>Mucoromycotina</taxon>
        <taxon>Mucoromycetes</taxon>
        <taxon>Mucorales</taxon>
        <taxon>Phycomycetaceae</taxon>
        <taxon>Phycomyces</taxon>
    </lineage>
</organism>
<gene>
    <name evidence="9" type="ORF">J3Q64DRAFT_1713579</name>
</gene>
<evidence type="ECO:0000256" key="1">
    <source>
        <dbReference type="ARBA" id="ARBA00004305"/>
    </source>
</evidence>
<proteinExistence type="inferred from homology"/>
<sequence length="89" mass="9887">MVNPVTPSRLAAISAYRNLLKTQRDVFKNDNGAIQAAKKETHARFMQYKEETNCDVLEEKLALAEQVVSLLKKNVSLAELKNEGGIGNL</sequence>
<keyword evidence="10" id="KW-1185">Reference proteome</keyword>
<keyword evidence="7" id="KW-0143">Chaperone</keyword>
<dbReference type="InterPro" id="IPR050435">
    <property type="entry name" value="MZM1/LYRM7"/>
</dbReference>
<comment type="subcellular location">
    <subcellularLocation>
        <location evidence="1">Mitochondrion matrix</location>
    </subcellularLocation>
</comment>
<comment type="subunit">
    <text evidence="3">Interacts with RIP1.</text>
</comment>
<reference evidence="9 10" key="1">
    <citation type="submission" date="2024-04" db="EMBL/GenBank/DDBJ databases">
        <title>Symmetric and asymmetric DNA N6-adenine methylation regulates different biological responses in Mucorales.</title>
        <authorList>
            <consortium name="Lawrence Berkeley National Laboratory"/>
            <person name="Lax C."/>
            <person name="Mondo S.J."/>
            <person name="Osorio-Concepcion M."/>
            <person name="Muszewska A."/>
            <person name="Corrochano-Luque M."/>
            <person name="Gutierrez G."/>
            <person name="Riley R."/>
            <person name="Lipzen A."/>
            <person name="Guo J."/>
            <person name="Hundley H."/>
            <person name="Amirebrahimi M."/>
            <person name="Ng V."/>
            <person name="Lorenzo-Gutierrez D."/>
            <person name="Binder U."/>
            <person name="Yang J."/>
            <person name="Song Y."/>
            <person name="Canovas D."/>
            <person name="Navarro E."/>
            <person name="Freitag M."/>
            <person name="Gabaldon T."/>
            <person name="Grigoriev I.V."/>
            <person name="Corrochano L.M."/>
            <person name="Nicolas F.E."/>
            <person name="Garre V."/>
        </authorList>
    </citation>
    <scope>NUCLEOTIDE SEQUENCE [LARGE SCALE GENOMIC DNA]</scope>
    <source>
        <strain evidence="9 10">L51</strain>
    </source>
</reference>
<evidence type="ECO:0000256" key="6">
    <source>
        <dbReference type="ARBA" id="ARBA00023128"/>
    </source>
</evidence>
<evidence type="ECO:0000313" key="9">
    <source>
        <dbReference type="EMBL" id="KAL0097485.1"/>
    </source>
</evidence>
<comment type="caution">
    <text evidence="9">The sequence shown here is derived from an EMBL/GenBank/DDBJ whole genome shotgun (WGS) entry which is preliminary data.</text>
</comment>
<evidence type="ECO:0000256" key="5">
    <source>
        <dbReference type="ARBA" id="ARBA00022946"/>
    </source>
</evidence>
<dbReference type="EMBL" id="JBCLYO010000001">
    <property type="protein sequence ID" value="KAL0097485.1"/>
    <property type="molecule type" value="Genomic_DNA"/>
</dbReference>
<evidence type="ECO:0000256" key="4">
    <source>
        <dbReference type="ARBA" id="ARBA00015108"/>
    </source>
</evidence>
<evidence type="ECO:0000256" key="3">
    <source>
        <dbReference type="ARBA" id="ARBA00011589"/>
    </source>
</evidence>
<dbReference type="InterPro" id="IPR045298">
    <property type="entry name" value="Complex1_LYR_LYRM7"/>
</dbReference>
<dbReference type="PANTHER" id="PTHR46749">
    <property type="entry name" value="COMPLEX III ASSEMBLY FACTOR LYRM7"/>
    <property type="match status" value="1"/>
</dbReference>
<keyword evidence="6" id="KW-0496">Mitochondrion</keyword>
<evidence type="ECO:0000256" key="8">
    <source>
        <dbReference type="ARBA" id="ARBA00025268"/>
    </source>
</evidence>
<accession>A0ABR3BF45</accession>
<evidence type="ECO:0000313" key="10">
    <source>
        <dbReference type="Proteomes" id="UP001448207"/>
    </source>
</evidence>
<evidence type="ECO:0000256" key="7">
    <source>
        <dbReference type="ARBA" id="ARBA00023186"/>
    </source>
</evidence>
<comment type="similarity">
    <text evidence="2">Belongs to the complex I LYR family. MZM1 subfamily.</text>
</comment>
<keyword evidence="5" id="KW-0809">Transit peptide</keyword>